<dbReference type="OrthoDB" id="4977at2759"/>
<evidence type="ECO:0000256" key="4">
    <source>
        <dbReference type="SAM" id="MobiDB-lite"/>
    </source>
</evidence>
<dbReference type="Proteomes" id="UP000799423">
    <property type="component" value="Unassembled WGS sequence"/>
</dbReference>
<keyword evidence="2" id="KW-0963">Cytoplasm</keyword>
<name>A0A6A7B8N9_9PLEO</name>
<feature type="compositionally biased region" description="Polar residues" evidence="4">
    <location>
        <begin position="32"/>
        <end position="41"/>
    </location>
</feature>
<accession>A0A6A7B8N9</accession>
<comment type="subcellular location">
    <subcellularLocation>
        <location evidence="1">Cytoplasm</location>
    </subcellularLocation>
</comment>
<feature type="compositionally biased region" description="Basic residues" evidence="4">
    <location>
        <begin position="91"/>
        <end position="103"/>
    </location>
</feature>
<evidence type="ECO:0000256" key="2">
    <source>
        <dbReference type="ARBA" id="ARBA00022490"/>
    </source>
</evidence>
<evidence type="ECO:0000256" key="3">
    <source>
        <dbReference type="SAM" id="Coils"/>
    </source>
</evidence>
<protein>
    <recommendedName>
        <fullName evidence="7">Dynactin-like protein subunit 2</fullName>
    </recommendedName>
</protein>
<feature type="region of interest" description="Disordered" evidence="4">
    <location>
        <begin position="1"/>
        <end position="115"/>
    </location>
</feature>
<evidence type="ECO:0000256" key="1">
    <source>
        <dbReference type="ARBA" id="ARBA00004496"/>
    </source>
</evidence>
<dbReference type="AlphaFoldDB" id="A0A6A7B8N9"/>
<proteinExistence type="predicted"/>
<dbReference type="EMBL" id="MU006305">
    <property type="protein sequence ID" value="KAF2850759.1"/>
    <property type="molecule type" value="Genomic_DNA"/>
</dbReference>
<keyword evidence="3" id="KW-0175">Coiled coil</keyword>
<dbReference type="GO" id="GO:0005737">
    <property type="term" value="C:cytoplasm"/>
    <property type="evidence" value="ECO:0007669"/>
    <property type="project" value="UniProtKB-SubCell"/>
</dbReference>
<evidence type="ECO:0000313" key="6">
    <source>
        <dbReference type="Proteomes" id="UP000799423"/>
    </source>
</evidence>
<dbReference type="Pfam" id="PF04912">
    <property type="entry name" value="Dynamitin"/>
    <property type="match status" value="1"/>
</dbReference>
<dbReference type="GO" id="GO:0005869">
    <property type="term" value="C:dynactin complex"/>
    <property type="evidence" value="ECO:0007669"/>
    <property type="project" value="InterPro"/>
</dbReference>
<sequence>MSEGTRPKYDNLPGIDTAPDIYETPDLAEDVSTIQASTAVSESDGDDDNEPDRSAVNHRRLQTDQARNRFQPSRVDAQGVDFSDNVAAQRRSYRTSTQRRRRRGEILGDDSDEEEESFARKLLRIKNELAGLEHEYEQRLASGDKSKIEEQDPKEVIDQLSSKMDIIYAAHKGGARGPEAILNRTVQKFDSYKPFDPSQHVSRAIANQPPLPGTQIQKGQLDLVLNKAAEFDKRIAQLESSLGLSGSTMPEMSPGSTFPVFTTLTRLEQTIALIGDASSNNMEAVSQQVKKLTAEAEHLKEVREEAAQTGSGSGDGKAIAYPDQEAKINALYGTIPAIEKLSPALPLMLERLRTLRHVHTSAWEADQVLAELERRQSLQEGEIKKWERQLVIIERDIKKSETAMVDNIKTVGTDMKMLEERMAKLLSNEPAQ</sequence>
<keyword evidence="6" id="KW-1185">Reference proteome</keyword>
<evidence type="ECO:0008006" key="7">
    <source>
        <dbReference type="Google" id="ProtNLM"/>
    </source>
</evidence>
<dbReference type="GO" id="GO:0007017">
    <property type="term" value="P:microtubule-based process"/>
    <property type="evidence" value="ECO:0007669"/>
    <property type="project" value="InterPro"/>
</dbReference>
<gene>
    <name evidence="5" type="ORF">T440DRAFT_396223</name>
</gene>
<reference evidence="5" key="1">
    <citation type="submission" date="2020-01" db="EMBL/GenBank/DDBJ databases">
        <authorList>
            <consortium name="DOE Joint Genome Institute"/>
            <person name="Haridas S."/>
            <person name="Albert R."/>
            <person name="Binder M."/>
            <person name="Bloem J."/>
            <person name="Labutti K."/>
            <person name="Salamov A."/>
            <person name="Andreopoulos B."/>
            <person name="Baker S.E."/>
            <person name="Barry K."/>
            <person name="Bills G."/>
            <person name="Bluhm B.H."/>
            <person name="Cannon C."/>
            <person name="Castanera R."/>
            <person name="Culley D.E."/>
            <person name="Daum C."/>
            <person name="Ezra D."/>
            <person name="Gonzalez J.B."/>
            <person name="Henrissat B."/>
            <person name="Kuo A."/>
            <person name="Liang C."/>
            <person name="Lipzen A."/>
            <person name="Lutzoni F."/>
            <person name="Magnuson J."/>
            <person name="Mondo S."/>
            <person name="Nolan M."/>
            <person name="Ohm R."/>
            <person name="Pangilinan J."/>
            <person name="Park H.-J."/>
            <person name="Ramirez L."/>
            <person name="Alfaro M."/>
            <person name="Sun H."/>
            <person name="Tritt A."/>
            <person name="Yoshinaga Y."/>
            <person name="Zwiers L.-H."/>
            <person name="Turgeon B.G."/>
            <person name="Goodwin S.B."/>
            <person name="Spatafora J.W."/>
            <person name="Crous P.W."/>
            <person name="Grigoriev I.V."/>
        </authorList>
    </citation>
    <scope>NUCLEOTIDE SEQUENCE</scope>
    <source>
        <strain evidence="5">IPT5</strain>
    </source>
</reference>
<organism evidence="5 6">
    <name type="scientific">Plenodomus tracheiphilus IPT5</name>
    <dbReference type="NCBI Taxonomy" id="1408161"/>
    <lineage>
        <taxon>Eukaryota</taxon>
        <taxon>Fungi</taxon>
        <taxon>Dikarya</taxon>
        <taxon>Ascomycota</taxon>
        <taxon>Pezizomycotina</taxon>
        <taxon>Dothideomycetes</taxon>
        <taxon>Pleosporomycetidae</taxon>
        <taxon>Pleosporales</taxon>
        <taxon>Pleosporineae</taxon>
        <taxon>Leptosphaeriaceae</taxon>
        <taxon>Plenodomus</taxon>
    </lineage>
</organism>
<dbReference type="PANTHER" id="PTHR15346">
    <property type="entry name" value="DYNACTIN SUBUNIT"/>
    <property type="match status" value="1"/>
</dbReference>
<dbReference type="InterPro" id="IPR028133">
    <property type="entry name" value="Dynamitin"/>
</dbReference>
<evidence type="ECO:0000313" key="5">
    <source>
        <dbReference type="EMBL" id="KAF2850759.1"/>
    </source>
</evidence>
<feature type="coiled-coil region" evidence="3">
    <location>
        <begin position="369"/>
        <end position="403"/>
    </location>
</feature>
<feature type="coiled-coil region" evidence="3">
    <location>
        <begin position="282"/>
        <end position="309"/>
    </location>
</feature>